<dbReference type="EMBL" id="MSFK01000006">
    <property type="protein sequence ID" value="PWY93764.1"/>
    <property type="molecule type" value="Genomic_DNA"/>
</dbReference>
<evidence type="ECO:0000313" key="2">
    <source>
        <dbReference type="Proteomes" id="UP000246702"/>
    </source>
</evidence>
<dbReference type="RefSeq" id="XP_025470525.1">
    <property type="nucleotide sequence ID" value="XM_025613156.1"/>
</dbReference>
<organism evidence="1 2">
    <name type="scientific">Aspergillus sclerotioniger CBS 115572</name>
    <dbReference type="NCBI Taxonomy" id="1450535"/>
    <lineage>
        <taxon>Eukaryota</taxon>
        <taxon>Fungi</taxon>
        <taxon>Dikarya</taxon>
        <taxon>Ascomycota</taxon>
        <taxon>Pezizomycotina</taxon>
        <taxon>Eurotiomycetes</taxon>
        <taxon>Eurotiomycetidae</taxon>
        <taxon>Eurotiales</taxon>
        <taxon>Aspergillaceae</taxon>
        <taxon>Aspergillus</taxon>
        <taxon>Aspergillus subgen. Circumdati</taxon>
    </lineage>
</organism>
<sequence>MDRINNRITSPVMIAALRFNILRQATLCCDMCRIKQCHSLNIQEAAEIECCGCYIHPNIEAMPVTATKPNKAHPWRIYIWNGAYTLQVPLPIVLWGVSKDKDDPVAAAPLGKLHLYIPIAESRHLVTFTAALSEGPRELYHKMDFGTALNYEALWQCVLYDCQAALELSGQGYEFIMLMARDEDVDDLKSVMLVIRHGGEVVDPFSDDPLLRRVVIPPYMSEHEYLYTSENVRVRFSCSTGTGFYILFYCHRDSPSYGIPHSIHTIDIDLNDRVVKEITMVTPHHRSNILHSQCFRSKENIHGVEVASEGYSIEFI</sequence>
<accession>A0A317X577</accession>
<gene>
    <name evidence="1" type="ORF">BO94DRAFT_543947</name>
</gene>
<keyword evidence="2" id="KW-1185">Reference proteome</keyword>
<dbReference type="AlphaFoldDB" id="A0A317X577"/>
<comment type="caution">
    <text evidence="1">The sequence shown here is derived from an EMBL/GenBank/DDBJ whole genome shotgun (WGS) entry which is preliminary data.</text>
</comment>
<name>A0A317X577_9EURO</name>
<proteinExistence type="predicted"/>
<evidence type="ECO:0000313" key="1">
    <source>
        <dbReference type="EMBL" id="PWY93764.1"/>
    </source>
</evidence>
<protein>
    <submittedName>
        <fullName evidence="1">Uncharacterized protein</fullName>
    </submittedName>
</protein>
<reference evidence="1 2" key="1">
    <citation type="submission" date="2016-12" db="EMBL/GenBank/DDBJ databases">
        <title>The genomes of Aspergillus section Nigri reveals drivers in fungal speciation.</title>
        <authorList>
            <consortium name="DOE Joint Genome Institute"/>
            <person name="Vesth T.C."/>
            <person name="Nybo J."/>
            <person name="Theobald S."/>
            <person name="Brandl J."/>
            <person name="Frisvad J.C."/>
            <person name="Nielsen K.F."/>
            <person name="Lyhne E.K."/>
            <person name="Kogle M.E."/>
            <person name="Kuo A."/>
            <person name="Riley R."/>
            <person name="Clum A."/>
            <person name="Nolan M."/>
            <person name="Lipzen A."/>
            <person name="Salamov A."/>
            <person name="Henrissat B."/>
            <person name="Wiebenga A."/>
            <person name="De Vries R.P."/>
            <person name="Grigoriev I.V."/>
            <person name="Mortensen U.H."/>
            <person name="Andersen M.R."/>
            <person name="Baker S.E."/>
        </authorList>
    </citation>
    <scope>NUCLEOTIDE SEQUENCE [LARGE SCALE GENOMIC DNA]</scope>
    <source>
        <strain evidence="1 2">CBS 115572</strain>
    </source>
</reference>
<dbReference type="GeneID" id="37115299"/>
<dbReference type="Proteomes" id="UP000246702">
    <property type="component" value="Unassembled WGS sequence"/>
</dbReference>